<feature type="chain" id="PRO_5040405691" evidence="2">
    <location>
        <begin position="27"/>
        <end position="494"/>
    </location>
</feature>
<dbReference type="InterPro" id="IPR033121">
    <property type="entry name" value="PEPTIDASE_A1"/>
</dbReference>
<dbReference type="PANTHER" id="PTHR13683">
    <property type="entry name" value="ASPARTYL PROTEASES"/>
    <property type="match status" value="1"/>
</dbReference>
<keyword evidence="2" id="KW-0732">Signal</keyword>
<dbReference type="InterPro" id="IPR021109">
    <property type="entry name" value="Peptidase_aspartic_dom_sf"/>
</dbReference>
<gene>
    <name evidence="4" type="ORF">OIU79_003331</name>
</gene>
<dbReference type="Proteomes" id="UP001151532">
    <property type="component" value="Chromosome 18"/>
</dbReference>
<keyword evidence="4" id="KW-0645">Protease</keyword>
<dbReference type="Gene3D" id="2.40.70.10">
    <property type="entry name" value="Acid Proteases"/>
    <property type="match status" value="2"/>
</dbReference>
<sequence length="494" mass="54171">MDAPMSSKSLISMVIYGFLLLSLCNSLKDNAVDGTRAYFHTLKINSLPSTDVCKESSKAPNEGSSSLKLVHKFGPCNPHRTSTAPASSFTEILRRDKLRVDSIIQARRSMNLTSSAEHVKSSVPFYSLSVPASDYIVNVEIGTPKKEVRSTLRAVSRSIAFPYPQVTILSMLKSARPRRKFHLYLTQAVVSFGLSVSHARLAILKYLCSSQPSQLHSKPFHVPQRNANYSGKCTYKTAYVDNSSSTGIYATETISFNHLRYDFKNILIGCSNQVSGDSDGQSGIMGLNRSPLSFSSQTANIYNNLFSYCIPSNPESTGHLTFGGKASNDVKFSPISKTSPSSDYDIKMTGISVGGRRLLIDASAFKIASTIDSGAVLTRLPPKAYSTLRSLFREMMKGFPLSDQDIFLDTCYDFSNYSTVAIPSISVFFEDGVEMDIDVSGIMLQYPVGSKVYCLAFAELDDEVSIFGNFQQKTYTVVFDGVKERIGFAPGGCD</sequence>
<dbReference type="InterPro" id="IPR032861">
    <property type="entry name" value="TAXi_N"/>
</dbReference>
<feature type="signal peptide" evidence="2">
    <location>
        <begin position="1"/>
        <end position="26"/>
    </location>
</feature>
<reference evidence="4" key="2">
    <citation type="journal article" date="2023" name="Int. J. Mol. Sci.">
        <title>De Novo Assembly and Annotation of 11 Diverse Shrub Willow (Salix) Genomes Reveals Novel Gene Organization in Sex-Linked Regions.</title>
        <authorList>
            <person name="Hyden B."/>
            <person name="Feng K."/>
            <person name="Yates T.B."/>
            <person name="Jawdy S."/>
            <person name="Cereghino C."/>
            <person name="Smart L.B."/>
            <person name="Muchero W."/>
        </authorList>
    </citation>
    <scope>NUCLEOTIDE SEQUENCE</scope>
    <source>
        <tissue evidence="4">Shoot tip</tissue>
    </source>
</reference>
<reference evidence="4" key="1">
    <citation type="submission" date="2022-11" db="EMBL/GenBank/DDBJ databases">
        <authorList>
            <person name="Hyden B.L."/>
            <person name="Feng K."/>
            <person name="Yates T."/>
            <person name="Jawdy S."/>
            <person name="Smart L.B."/>
            <person name="Muchero W."/>
        </authorList>
    </citation>
    <scope>NUCLEOTIDE SEQUENCE</scope>
    <source>
        <tissue evidence="4">Shoot tip</tissue>
    </source>
</reference>
<dbReference type="Pfam" id="PF14543">
    <property type="entry name" value="TAXi_N"/>
    <property type="match status" value="1"/>
</dbReference>
<comment type="caution">
    <text evidence="4">The sequence shown here is derived from an EMBL/GenBank/DDBJ whole genome shotgun (WGS) entry which is preliminary data.</text>
</comment>
<evidence type="ECO:0000313" key="5">
    <source>
        <dbReference type="Proteomes" id="UP001151532"/>
    </source>
</evidence>
<dbReference type="SUPFAM" id="SSF50630">
    <property type="entry name" value="Acid proteases"/>
    <property type="match status" value="1"/>
</dbReference>
<protein>
    <submittedName>
        <fullName evidence="4">ASPARTYL PROTEASE AED1</fullName>
    </submittedName>
</protein>
<evidence type="ECO:0000259" key="3">
    <source>
        <dbReference type="PROSITE" id="PS51767"/>
    </source>
</evidence>
<feature type="domain" description="Peptidase A1" evidence="3">
    <location>
        <begin position="135"/>
        <end position="489"/>
    </location>
</feature>
<dbReference type="GO" id="GO:0006508">
    <property type="term" value="P:proteolysis"/>
    <property type="evidence" value="ECO:0007669"/>
    <property type="project" value="UniProtKB-KW"/>
</dbReference>
<dbReference type="PROSITE" id="PS51767">
    <property type="entry name" value="PEPTIDASE_A1"/>
    <property type="match status" value="1"/>
</dbReference>
<name>A0A9Q0UL76_SALPP</name>
<keyword evidence="5" id="KW-1185">Reference proteome</keyword>
<proteinExistence type="inferred from homology"/>
<dbReference type="PANTHER" id="PTHR13683:SF907">
    <property type="entry name" value="PEPTIDASE A1 DOMAIN-CONTAINING PROTEIN"/>
    <property type="match status" value="1"/>
</dbReference>
<evidence type="ECO:0000256" key="2">
    <source>
        <dbReference type="SAM" id="SignalP"/>
    </source>
</evidence>
<dbReference type="EMBL" id="JAPFFK010000012">
    <property type="protein sequence ID" value="KAJ6732184.1"/>
    <property type="molecule type" value="Genomic_DNA"/>
</dbReference>
<organism evidence="4 5">
    <name type="scientific">Salix purpurea</name>
    <name type="common">Purple osier willow</name>
    <dbReference type="NCBI Taxonomy" id="77065"/>
    <lineage>
        <taxon>Eukaryota</taxon>
        <taxon>Viridiplantae</taxon>
        <taxon>Streptophyta</taxon>
        <taxon>Embryophyta</taxon>
        <taxon>Tracheophyta</taxon>
        <taxon>Spermatophyta</taxon>
        <taxon>Magnoliopsida</taxon>
        <taxon>eudicotyledons</taxon>
        <taxon>Gunneridae</taxon>
        <taxon>Pentapetalae</taxon>
        <taxon>rosids</taxon>
        <taxon>fabids</taxon>
        <taxon>Malpighiales</taxon>
        <taxon>Salicaceae</taxon>
        <taxon>Saliceae</taxon>
        <taxon>Salix</taxon>
    </lineage>
</organism>
<accession>A0A9Q0UL76</accession>
<keyword evidence="4" id="KW-0378">Hydrolase</keyword>
<dbReference type="GO" id="GO:0004190">
    <property type="term" value="F:aspartic-type endopeptidase activity"/>
    <property type="evidence" value="ECO:0007669"/>
    <property type="project" value="InterPro"/>
</dbReference>
<evidence type="ECO:0000313" key="4">
    <source>
        <dbReference type="EMBL" id="KAJ6732184.1"/>
    </source>
</evidence>
<dbReference type="InterPro" id="IPR032799">
    <property type="entry name" value="TAXi_C"/>
</dbReference>
<comment type="similarity">
    <text evidence="1">Belongs to the peptidase A1 family.</text>
</comment>
<dbReference type="Pfam" id="PF14541">
    <property type="entry name" value="TAXi_C"/>
    <property type="match status" value="1"/>
</dbReference>
<evidence type="ECO:0000256" key="1">
    <source>
        <dbReference type="ARBA" id="ARBA00007447"/>
    </source>
</evidence>
<dbReference type="AlphaFoldDB" id="A0A9Q0UL76"/>
<dbReference type="InterPro" id="IPR001461">
    <property type="entry name" value="Aspartic_peptidase_A1"/>
</dbReference>
<dbReference type="OrthoDB" id="2747330at2759"/>